<evidence type="ECO:0000313" key="1">
    <source>
        <dbReference type="EMBL" id="NML18348.1"/>
    </source>
</evidence>
<comment type="caution">
    <text evidence="1">The sequence shown here is derived from an EMBL/GenBank/DDBJ whole genome shotgun (WGS) entry which is preliminary data.</text>
</comment>
<gene>
    <name evidence="1" type="ORF">HHL10_25595</name>
</gene>
<sequence>MQAVLSHPLVLAADRYAEQVQPARRARRAHAVSKLVAAYVTRPEVVAAAALQEVAPYCAFDELRARFGEPTARLVAEIQPGGCGSRKGEGNSTRAALKTRRLQRLSPEAQSIRLATLIQRTMRLLERPLTLARVGLAQTCAELAALERAHPVLQSIARKLCGAASRRLGAVQGA</sequence>
<keyword evidence="2" id="KW-1185">Reference proteome</keyword>
<accession>A0A848FFY0</accession>
<evidence type="ECO:0000313" key="2">
    <source>
        <dbReference type="Proteomes" id="UP000574067"/>
    </source>
</evidence>
<protein>
    <submittedName>
        <fullName evidence="1">Uncharacterized protein</fullName>
    </submittedName>
</protein>
<reference evidence="1 2" key="1">
    <citation type="submission" date="2020-04" db="EMBL/GenBank/DDBJ databases">
        <title>Azohydromonas sp. isolated from soil.</title>
        <authorList>
            <person name="Dahal R.H."/>
        </authorList>
    </citation>
    <scope>NUCLEOTIDE SEQUENCE [LARGE SCALE GENOMIC DNA]</scope>
    <source>
        <strain evidence="1 2">G-1-1-14</strain>
    </source>
</reference>
<dbReference type="AlphaFoldDB" id="A0A848FFY0"/>
<dbReference type="RefSeq" id="WP_169163247.1">
    <property type="nucleotide sequence ID" value="NZ_JABBFW010000031.1"/>
</dbReference>
<name>A0A848FFY0_9BURK</name>
<dbReference type="Proteomes" id="UP000574067">
    <property type="component" value="Unassembled WGS sequence"/>
</dbReference>
<dbReference type="EMBL" id="JABBFW010000031">
    <property type="protein sequence ID" value="NML18348.1"/>
    <property type="molecule type" value="Genomic_DNA"/>
</dbReference>
<proteinExistence type="predicted"/>
<organism evidence="1 2">
    <name type="scientific">Azohydromonas caseinilytica</name>
    <dbReference type="NCBI Taxonomy" id="2728836"/>
    <lineage>
        <taxon>Bacteria</taxon>
        <taxon>Pseudomonadati</taxon>
        <taxon>Pseudomonadota</taxon>
        <taxon>Betaproteobacteria</taxon>
        <taxon>Burkholderiales</taxon>
        <taxon>Sphaerotilaceae</taxon>
        <taxon>Azohydromonas</taxon>
    </lineage>
</organism>